<feature type="domain" description="VWFC" evidence="11">
    <location>
        <begin position="1706"/>
        <end position="1763"/>
    </location>
</feature>
<evidence type="ECO:0000256" key="6">
    <source>
        <dbReference type="ARBA" id="ARBA00022737"/>
    </source>
</evidence>
<feature type="domain" description="VWFC" evidence="11">
    <location>
        <begin position="1628"/>
        <end position="1687"/>
    </location>
</feature>
<keyword evidence="6" id="KW-0677">Repeat</keyword>
<feature type="domain" description="VWFC" evidence="11">
    <location>
        <begin position="1763"/>
        <end position="1821"/>
    </location>
</feature>
<keyword evidence="8" id="KW-1015">Disulfide bond</keyword>
<evidence type="ECO:0000256" key="5">
    <source>
        <dbReference type="ARBA" id="ARBA00022729"/>
    </source>
</evidence>
<dbReference type="SUPFAM" id="SSF57362">
    <property type="entry name" value="BPTI-like"/>
    <property type="match status" value="1"/>
</dbReference>
<evidence type="ECO:0000256" key="4">
    <source>
        <dbReference type="ARBA" id="ARBA00022525"/>
    </source>
</evidence>
<proteinExistence type="inferred from homology"/>
<feature type="domain" description="VWFC" evidence="11">
    <location>
        <begin position="1172"/>
        <end position="1215"/>
    </location>
</feature>
<keyword evidence="7" id="KW-0470">Melanin biosynthesis</keyword>
<feature type="domain" description="VWFC" evidence="11">
    <location>
        <begin position="2054"/>
        <end position="2113"/>
    </location>
</feature>
<dbReference type="InterPro" id="IPR008922">
    <property type="entry name" value="Di-copper_centre_dom_sf"/>
</dbReference>
<dbReference type="GO" id="GO:0004867">
    <property type="term" value="F:serine-type endopeptidase inhibitor activity"/>
    <property type="evidence" value="ECO:0007669"/>
    <property type="project" value="InterPro"/>
</dbReference>
<dbReference type="SUPFAM" id="SSF57567">
    <property type="entry name" value="Serine protease inhibitors"/>
    <property type="match status" value="1"/>
</dbReference>
<dbReference type="InterPro" id="IPR036084">
    <property type="entry name" value="Ser_inhib-like_sf"/>
</dbReference>
<dbReference type="InterPro" id="IPR052424">
    <property type="entry name" value="Kielin_Chordin-BMP_Reg"/>
</dbReference>
<feature type="domain" description="VWFC" evidence="11">
    <location>
        <begin position="1937"/>
        <end position="1996"/>
    </location>
</feature>
<reference evidence="14 15" key="1">
    <citation type="submission" date="2019-06" db="EMBL/GenBank/DDBJ databases">
        <title>A chromosome-scale genome assembly of the European perch, Perca fluviatilis.</title>
        <authorList>
            <person name="Roques C."/>
            <person name="Zahm M."/>
            <person name="Cabau C."/>
            <person name="Klopp C."/>
            <person name="Bouchez O."/>
            <person name="Donnadieu C."/>
            <person name="Kuhl H."/>
            <person name="Gislard M."/>
            <person name="Guendouz S."/>
            <person name="Journot L."/>
            <person name="Haffray P."/>
            <person name="Bestin A."/>
            <person name="Morvezen R."/>
            <person name="Feron R."/>
            <person name="Wen M."/>
            <person name="Jouanno E."/>
            <person name="Herpin A."/>
            <person name="Schartl M."/>
            <person name="Postlethwait J."/>
            <person name="Schaerlinger B."/>
            <person name="Chardard D."/>
            <person name="Lecocq T."/>
            <person name="Poncet C."/>
            <person name="Jaffrelo L."/>
            <person name="Lampietro C."/>
            <person name="Guiguen Y."/>
        </authorList>
    </citation>
    <scope>NUCLEOTIDE SEQUENCE [LARGE SCALE GENOMIC DNA]</scope>
    <source>
        <tissue evidence="14">Blood</tissue>
    </source>
</reference>
<dbReference type="InterPro" id="IPR002223">
    <property type="entry name" value="Kunitz_BPTI"/>
</dbReference>
<organism evidence="14 15">
    <name type="scientific">Perca fluviatilis</name>
    <name type="common">European perch</name>
    <dbReference type="NCBI Taxonomy" id="8168"/>
    <lineage>
        <taxon>Eukaryota</taxon>
        <taxon>Metazoa</taxon>
        <taxon>Chordata</taxon>
        <taxon>Craniata</taxon>
        <taxon>Vertebrata</taxon>
        <taxon>Euteleostomi</taxon>
        <taxon>Actinopterygii</taxon>
        <taxon>Neopterygii</taxon>
        <taxon>Teleostei</taxon>
        <taxon>Neoteleostei</taxon>
        <taxon>Acanthomorphata</taxon>
        <taxon>Eupercaria</taxon>
        <taxon>Perciformes</taxon>
        <taxon>Percoidei</taxon>
        <taxon>Percidae</taxon>
        <taxon>Percinae</taxon>
        <taxon>Perca</taxon>
    </lineage>
</organism>
<dbReference type="InterPro" id="IPR001846">
    <property type="entry name" value="VWF_type-D"/>
</dbReference>
<keyword evidence="5 10" id="KW-0732">Signal</keyword>
<dbReference type="SMART" id="SM00131">
    <property type="entry name" value="KU"/>
    <property type="match status" value="1"/>
</dbReference>
<feature type="domain" description="VWFC" evidence="11">
    <location>
        <begin position="1997"/>
        <end position="2054"/>
    </location>
</feature>
<dbReference type="Gene3D" id="2.60.120.200">
    <property type="match status" value="1"/>
</dbReference>
<feature type="signal peptide" evidence="10">
    <location>
        <begin position="1"/>
        <end position="26"/>
    </location>
</feature>
<feature type="region of interest" description="Disordered" evidence="9">
    <location>
        <begin position="241"/>
        <end position="317"/>
    </location>
</feature>
<evidence type="ECO:0000256" key="10">
    <source>
        <dbReference type="SAM" id="SignalP"/>
    </source>
</evidence>
<dbReference type="GO" id="GO:0005576">
    <property type="term" value="C:extracellular region"/>
    <property type="evidence" value="ECO:0007669"/>
    <property type="project" value="UniProtKB-SubCell"/>
</dbReference>
<dbReference type="SMART" id="SM00216">
    <property type="entry name" value="VWD"/>
    <property type="match status" value="1"/>
</dbReference>
<feature type="domain" description="VWFC" evidence="11">
    <location>
        <begin position="2427"/>
        <end position="2487"/>
    </location>
</feature>
<dbReference type="PANTHER" id="PTHR46698">
    <property type="entry name" value="CROSSVEINLESS 2"/>
    <property type="match status" value="1"/>
</dbReference>
<feature type="domain" description="VWFC" evidence="11">
    <location>
        <begin position="2113"/>
        <end position="2172"/>
    </location>
</feature>
<dbReference type="Gene3D" id="2.10.70.10">
    <property type="entry name" value="Complement Module, domain 1"/>
    <property type="match status" value="2"/>
</dbReference>
<dbReference type="Gene3D" id="1.10.1280.10">
    <property type="entry name" value="Di-copper center containing domain from catechol oxidase"/>
    <property type="match status" value="1"/>
</dbReference>
<feature type="domain" description="VWFC" evidence="11">
    <location>
        <begin position="1332"/>
        <end position="1393"/>
    </location>
</feature>
<dbReference type="InterPro" id="IPR036880">
    <property type="entry name" value="Kunitz_BPTI_sf"/>
</dbReference>
<dbReference type="SUPFAM" id="SSF48056">
    <property type="entry name" value="Di-copper centre-containing domain"/>
    <property type="match status" value="1"/>
</dbReference>
<feature type="domain" description="BPTI/Kunitz inhibitor" evidence="12">
    <location>
        <begin position="388"/>
        <end position="440"/>
    </location>
</feature>
<feature type="domain" description="VWFC" evidence="11">
    <location>
        <begin position="1453"/>
        <end position="1511"/>
    </location>
</feature>
<feature type="domain" description="VWFC" evidence="11">
    <location>
        <begin position="2359"/>
        <end position="2423"/>
    </location>
</feature>
<evidence type="ECO:0000256" key="9">
    <source>
        <dbReference type="SAM" id="MobiDB-lite"/>
    </source>
</evidence>
<comment type="caution">
    <text evidence="14">The sequence shown here is derived from an EMBL/GenBank/DDBJ whole genome shotgun (WGS) entry which is preliminary data.</text>
</comment>
<evidence type="ECO:0000256" key="8">
    <source>
        <dbReference type="ARBA" id="ARBA00023157"/>
    </source>
</evidence>
<feature type="domain" description="VWFC" evidence="11">
    <location>
        <begin position="1511"/>
        <end position="1570"/>
    </location>
</feature>
<evidence type="ECO:0008006" key="16">
    <source>
        <dbReference type="Google" id="ProtNLM"/>
    </source>
</evidence>
<keyword evidence="15" id="KW-1185">Reference proteome</keyword>
<feature type="chain" id="PRO_5025409370" description="Kielin/chordin-like protein" evidence="10">
    <location>
        <begin position="27"/>
        <end position="2828"/>
    </location>
</feature>
<dbReference type="CDD" id="cd00109">
    <property type="entry name" value="Kunitz-type"/>
    <property type="match status" value="1"/>
</dbReference>
<feature type="domain" description="VWFC" evidence="11">
    <location>
        <begin position="1215"/>
        <end position="1274"/>
    </location>
</feature>
<dbReference type="Pfam" id="PF00094">
    <property type="entry name" value="VWD"/>
    <property type="match status" value="1"/>
</dbReference>
<dbReference type="Proteomes" id="UP000465112">
    <property type="component" value="Chromosome 8"/>
</dbReference>
<dbReference type="GO" id="GO:0016491">
    <property type="term" value="F:oxidoreductase activity"/>
    <property type="evidence" value="ECO:0007669"/>
    <property type="project" value="InterPro"/>
</dbReference>
<feature type="domain" description="VWFC" evidence="11">
    <location>
        <begin position="1274"/>
        <end position="1332"/>
    </location>
</feature>
<dbReference type="InterPro" id="IPR001007">
    <property type="entry name" value="VWF_dom"/>
</dbReference>
<dbReference type="EMBL" id="VHII01000008">
    <property type="protein sequence ID" value="KAF1386647.1"/>
    <property type="molecule type" value="Genomic_DNA"/>
</dbReference>
<evidence type="ECO:0000313" key="15">
    <source>
        <dbReference type="Proteomes" id="UP000465112"/>
    </source>
</evidence>
<dbReference type="PROSITE" id="PS51233">
    <property type="entry name" value="VWFD"/>
    <property type="match status" value="1"/>
</dbReference>
<dbReference type="PROSITE" id="PS50184">
    <property type="entry name" value="VWFC_2"/>
    <property type="match status" value="18"/>
</dbReference>
<dbReference type="SMART" id="SM00215">
    <property type="entry name" value="VWC_out"/>
    <property type="match status" value="13"/>
</dbReference>
<feature type="domain" description="VWFC" evidence="11">
    <location>
        <begin position="1393"/>
        <end position="1453"/>
    </location>
</feature>
<dbReference type="Pfam" id="PF00093">
    <property type="entry name" value="VWC"/>
    <property type="match status" value="7"/>
</dbReference>
<feature type="compositionally biased region" description="Basic and acidic residues" evidence="9">
    <location>
        <begin position="245"/>
        <end position="256"/>
    </location>
</feature>
<dbReference type="Gene3D" id="6.20.200.20">
    <property type="match status" value="17"/>
</dbReference>
<evidence type="ECO:0000256" key="3">
    <source>
        <dbReference type="ARBA" id="ARBA00009928"/>
    </source>
</evidence>
<dbReference type="InterPro" id="IPR002227">
    <property type="entry name" value="Tyrosinase_Cu-bd"/>
</dbReference>
<sequence length="2828" mass="313680">MESNKLRTLMLLEIHLLWVFALSVQGHSSPQHENVIDLLAALNMSHHISGVARLQSPSSVIYKIRPRATYLTLPHEYSHFLYSNLQGSMGVHLVGHQASGSSATLFSFSSESSPVLQMISSTLDNTLRLDYQVGGGAQGLASVRFPRRNPFSGEEWVQLAVSLETNRLAFFVDCQEAVIIPLKSEERINLELLQNAIVTLASTPGKKDSKFSGYLKTAEISMKAYLRRPWLCDNVTDVLPPSKYADSHSSDSRTDSSRMLQQDASPSKPETSRRPTDQTNHYPQDVQSDQLQRGVVLGPPGSPQGVKSVSQAQKDDRLKKLDKRLEELARMLDMVKTQNADLQSRVRYLEGCECVRQRCVWEGREVEDGQHWQIDLNTVCTCTSGKACWVPKPANNCEEMLPFQRRWAFNPISGLCEEFLYCTGNSSNNFLSFNACRDQCMLGACCLRKARQGLPTGHQNYTQHRYNISSVNKTFCKYDQDNLEDEVWYSNIDFNRTELEDLKGNIQSVDCREDPDFTYTCDYLNLIHCQALVKDKAGEAQIMSFSPGVRCSDVRCGGGCGCFFHQKLWRYGEWFRQGCEKCTCTRSGRVNCVCRHLTQRKEIRDLTLRERRLYQRAIRKVYARPAVWKGFALLRAEFSPLAGNHAFFLPWHRYFLRSVERELQLVSSCKLALPYFEWTVDSGSMKFSAAWQAGLFGGDGEPGSGCIPHHPFQGLTSRFHWSPCLRRSFNSSVWLPDAVTLQRTLNQADFHVFSQSLQTFSGLFRLWVGGHMASPLAAYDPLYLSHMAFMDKLWAQWQDKHQHGSKRQTSRDDHAQSDILYPATQRYVKMKPFEVTPNDVLSSQQQMCIVYVPITIGAPCNMTLQKHPKGSPKYQKHNLYRNSFVIGGFDSSGFDQHGYDHNGYDRSGWDRWDYSKDGFNRDFIDMDGYDVSGFNRYGFNRSNFTWFGMRRDGVFVNEKKKEHEETDEKESDKKSHKDKIMSELFSDKGYSIYGFDPFGLDRSGYDAFGFRTDGYDKDSCNWFFNGPHYLRFYFHTQQQLMSSSDRALKRITRTCPPITSLPQHWVKQDWMTFNSDKSSALNDQQEWMGQIKPESDDTVTNATQNRSNIWLPITPDHRFCFKLHWFSGCPLGSAPISCPDLCHQARCQVYPKAVCHMHNCGCELDGTVHNVSYSIDGCQTCTCKGGNRECYPQPCPSLDCTHKETAPGDCCQRCRGCIHSGVQYDHKAKWRPVENPCDVCYCLEGHVRCEREQCNTPCKFPSAPPPNTCCPSCQGCGVNGNDFPNGAVIPTGDRCQECTCVNGNVACSPLPCPALSCRNPVHQAGDCCPRCEQCEYESKVYVDGQTFPSRRDPCLHCRCFAGEMSCERMDSSCPTLSCSHPAKRKGECCPTCDECEYDRRVYADGKVFTPAGSGPCLQCRCKGGNVICREEKCPPVQCSNPIIDPHLCCPICKACVLDGVEYEEGSNWQPEGRCSICTCVNGETLCAHTPCPPTECLHPSKITGSCCAVCESCTYNHRIYSNGQRFMTPDHPCHICTCEHGSVECERRPCPPLNCSNSYTPPGECCPKCPDCSFENRIFVDGEAFPNPVSVCEECKCVSGQIDCHQAQCPHPHCNAPRPGMCCQNNCNGCSYAGKEYPNGQEFPHPTDTCRTCSCINGNVQCLMKRCPPLPCSNPNVLPGDCCPQCPGKDVHKIKKFRRQCCRTCEGCLYEGRERANGETWDDASDPCAVCACREGSVRCERKRCPPSNCNHPVQRQCCMSCDSCLFHGKEYPDGTEFGDDKDPCGVCYCYGGEVICTKIPCYGECSHPYKPPGQCCGECERCFYNSAVLANGQSIPDPGNLCSECTCQSGSVRCMKKSCPAARCPHPVTNPCGCPVCDGCQFQGVTYVDGQILPGGEGGCQDCTCSRGEVVCAHRRCPAVSCPHPALDGCACGVCDGCNFNGRGCFNGERFPHPTDHCQLCSCLNGGVVCTHVSCPSVACVHPVTPAGECCPVCTGICLHRGNEYQSGSSFTSPSDPCSSCSCLNEVVNCQKRPCPVRCSHPVPSDTCCPVCDSCLYEGFVQSHSHTFSPSSNPCQRCTCVRGTVTCVPLVCPPTLCVRPITKPGQCCPECTVCTLDGQEFNDGQTWTLSSNHCSTCTCQAGEVQCASPECPKLPCMHQVTDPGACCPRCRGCVYGGEEHTEGSSWFADSTPCMTCMCVDGVTTCSEVRCLSPCINFISVPGECCPVCADCVLDGRVYGPGDSFHPADDPCQICTCEVMPDGEQHLRCYRKQCPSLVDCPKSNILFSGPDSCCPVCAQPLSNCTAALIGNEVLATDDPCFTCQCQDLTWTCLHQNCLPLTCPLNEQFVSPHSCCPVCKDCVIEGQNRRMANGSSWTDSDDDCVTCTCNLGYIECSIEECLPAACLSGQKQVKIPGRCCYECQDSEASCLHQGTVYHSNEQWEVDECTSCTCVSGDVHCHSERCPPLTCATDEMPAIVPGLCCPHCLPRPATCIAFGDPHYRTFDGRMLHFQGACTYILAQDCEGGDFSIHATNDDRGRKGVSWTKEVTVFIGDVTVQLLQDWVVKVNEEVVTLPFLREPYIYVERQTNTILLNTNIGLKVLWSGRSHLEVSVPGSYKGHTCGLCGNFNNYYQDDLRMPSGQLSLSESDFGNSWRVTNGSHSLSSCRPGEDVDPCKDAGYQAKKGANARCKLLKSAVFKPCHRVVPPEPWYGACVYDLCACGANTDECLCDTLEAYASQCREAGVILQWRSSSLCAVGCPVERGFVFDECGPLCPVTCFNVDVPLGVIESHCFKPCVPGCQCPAGLVLHNNYCIQPEKCPKIIHENPL</sequence>
<evidence type="ECO:0000256" key="2">
    <source>
        <dbReference type="ARBA" id="ARBA00004613"/>
    </source>
</evidence>
<evidence type="ECO:0000313" key="14">
    <source>
        <dbReference type="EMBL" id="KAF1386647.1"/>
    </source>
</evidence>
<dbReference type="GO" id="GO:0042438">
    <property type="term" value="P:melanin biosynthetic process"/>
    <property type="evidence" value="ECO:0007669"/>
    <property type="project" value="UniProtKB-KW"/>
</dbReference>
<evidence type="ECO:0000256" key="7">
    <source>
        <dbReference type="ARBA" id="ARBA00023101"/>
    </source>
</evidence>
<evidence type="ECO:0000259" key="11">
    <source>
        <dbReference type="PROSITE" id="PS50184"/>
    </source>
</evidence>
<accession>A0A6A5EBR3</accession>
<gene>
    <name evidence="14" type="ORF">PFLUV_G00097050</name>
</gene>
<dbReference type="SMART" id="SM00214">
    <property type="entry name" value="VWC"/>
    <property type="match status" value="22"/>
</dbReference>
<dbReference type="Pfam" id="PF23334">
    <property type="entry name" value="VWC2L_2nd"/>
    <property type="match status" value="7"/>
</dbReference>
<keyword evidence="4" id="KW-0964">Secreted</keyword>
<dbReference type="SUPFAM" id="SSF49899">
    <property type="entry name" value="Concanavalin A-like lectins/glucanases"/>
    <property type="match status" value="1"/>
</dbReference>
<evidence type="ECO:0000259" key="13">
    <source>
        <dbReference type="PROSITE" id="PS51233"/>
    </source>
</evidence>
<feature type="domain" description="VWFC" evidence="11">
    <location>
        <begin position="2230"/>
        <end position="2298"/>
    </location>
</feature>
<dbReference type="CDD" id="cd19941">
    <property type="entry name" value="TIL"/>
    <property type="match status" value="1"/>
</dbReference>
<dbReference type="InterPro" id="IPR014853">
    <property type="entry name" value="VWF/SSPO/ZAN-like_Cys-rich_dom"/>
</dbReference>
<dbReference type="PROSITE" id="PS01208">
    <property type="entry name" value="VWFC_1"/>
    <property type="match status" value="5"/>
</dbReference>
<name>A0A6A5EBR3_PERFL</name>
<feature type="domain" description="VWFD" evidence="13">
    <location>
        <begin position="2491"/>
        <end position="2667"/>
    </location>
</feature>
<dbReference type="Pfam" id="PF00264">
    <property type="entry name" value="Tyrosinase"/>
    <property type="match status" value="1"/>
</dbReference>
<feature type="domain" description="VWFC" evidence="11">
    <location>
        <begin position="2172"/>
        <end position="2230"/>
    </location>
</feature>
<dbReference type="SMART" id="SM00832">
    <property type="entry name" value="C8"/>
    <property type="match status" value="1"/>
</dbReference>
<dbReference type="SUPFAM" id="SSF57603">
    <property type="entry name" value="FnI-like domain"/>
    <property type="match status" value="21"/>
</dbReference>
<dbReference type="PROSITE" id="PS50279">
    <property type="entry name" value="BPTI_KUNITZ_2"/>
    <property type="match status" value="1"/>
</dbReference>
<dbReference type="GO" id="GO:0033162">
    <property type="term" value="C:melanosome membrane"/>
    <property type="evidence" value="ECO:0007669"/>
    <property type="project" value="UniProtKB-SubCell"/>
</dbReference>
<protein>
    <recommendedName>
        <fullName evidence="16">Kielin/chordin-like protein</fullName>
    </recommendedName>
</protein>
<evidence type="ECO:0000259" key="12">
    <source>
        <dbReference type="PROSITE" id="PS50279"/>
    </source>
</evidence>
<evidence type="ECO:0000256" key="1">
    <source>
        <dbReference type="ARBA" id="ARBA00004573"/>
    </source>
</evidence>
<feature type="compositionally biased region" description="Polar residues" evidence="9">
    <location>
        <begin position="259"/>
        <end position="269"/>
    </location>
</feature>
<dbReference type="InterPro" id="IPR013320">
    <property type="entry name" value="ConA-like_dom_sf"/>
</dbReference>
<feature type="compositionally biased region" description="Polar residues" evidence="9">
    <location>
        <begin position="277"/>
        <end position="291"/>
    </location>
</feature>
<comment type="similarity">
    <text evidence="3">Belongs to the tyrosinase family.</text>
</comment>
<dbReference type="PANTHER" id="PTHR46698:SF2">
    <property type="entry name" value="KIELIN_CHORDIN-LIKE PROTEIN"/>
    <property type="match status" value="1"/>
</dbReference>
<dbReference type="GO" id="GO:0030513">
    <property type="term" value="P:positive regulation of BMP signaling pathway"/>
    <property type="evidence" value="ECO:0007669"/>
    <property type="project" value="TreeGrafter"/>
</dbReference>
<comment type="subcellular location">
    <subcellularLocation>
        <location evidence="1">Melanosome membrane</location>
        <topology evidence="1">Single-pass type I membrane protein</topology>
    </subcellularLocation>
    <subcellularLocation>
        <location evidence="2">Secreted</location>
    </subcellularLocation>
</comment>